<gene>
    <name evidence="1" type="ORF">M1B79_13665</name>
</gene>
<dbReference type="AlphaFoldDB" id="A0A9X2ST55"/>
<dbReference type="EMBL" id="JAMZED010000036">
    <property type="protein sequence ID" value="MCR6505679.1"/>
    <property type="molecule type" value="Genomic_DNA"/>
</dbReference>
<reference evidence="1" key="1">
    <citation type="journal article" date="2022" name="Arch. Microbiol.">
        <title>Bacteroides muris sp. nov. isolated from the cecum of wild-derived house mice.</title>
        <authorList>
            <person name="Fokt H."/>
            <person name="Unni R."/>
            <person name="Repnik U."/>
            <person name="Schmitz R.A."/>
            <person name="Bramkamp M."/>
            <person name="Baines J.F."/>
            <person name="Unterweger D."/>
        </authorList>
    </citation>
    <scope>NUCLEOTIDE SEQUENCE</scope>
    <source>
        <strain evidence="1">KH365_2</strain>
    </source>
</reference>
<comment type="caution">
    <text evidence="1">The sequence shown here is derived from an EMBL/GenBank/DDBJ whole genome shotgun (WGS) entry which is preliminary data.</text>
</comment>
<organism evidence="1 2">
    <name type="scientific">Bacteroides muris</name>
    <name type="common">ex Fokt et al. 2023</name>
    <dbReference type="NCBI Taxonomy" id="2937417"/>
    <lineage>
        <taxon>Bacteria</taxon>
        <taxon>Pseudomonadati</taxon>
        <taxon>Bacteroidota</taxon>
        <taxon>Bacteroidia</taxon>
        <taxon>Bacteroidales</taxon>
        <taxon>Bacteroidaceae</taxon>
        <taxon>Bacteroides</taxon>
    </lineage>
</organism>
<dbReference type="RefSeq" id="WP_185153273.1">
    <property type="nucleotide sequence ID" value="NZ_JAMZED010000036.1"/>
</dbReference>
<evidence type="ECO:0000313" key="1">
    <source>
        <dbReference type="EMBL" id="MCR6505679.1"/>
    </source>
</evidence>
<proteinExistence type="predicted"/>
<accession>A0A9X2ST55</accession>
<sequence>MAEATTDGIVEVHSVSHSFPMHGCKGSAWLDGSGKVGRQSRFGQNLPPAERIQPENLATACHTLLEHPATETSDWREIRRKKRGTAYRRSGILMLRL</sequence>
<protein>
    <submittedName>
        <fullName evidence="1">Uncharacterized protein</fullName>
    </submittedName>
</protein>
<name>A0A9X2ST55_9BACE</name>
<evidence type="ECO:0000313" key="2">
    <source>
        <dbReference type="Proteomes" id="UP001143192"/>
    </source>
</evidence>
<reference evidence="1" key="2">
    <citation type="submission" date="2022-04" db="EMBL/GenBank/DDBJ databases">
        <authorList>
            <person name="Fokt H."/>
            <person name="Baines J."/>
        </authorList>
    </citation>
    <scope>NUCLEOTIDE SEQUENCE</scope>
    <source>
        <strain evidence="1">KH365_2</strain>
    </source>
</reference>
<keyword evidence="2" id="KW-1185">Reference proteome</keyword>
<dbReference type="Proteomes" id="UP001143192">
    <property type="component" value="Unassembled WGS sequence"/>
</dbReference>